<dbReference type="Proteomes" id="UP000823910">
    <property type="component" value="Unassembled WGS sequence"/>
</dbReference>
<reference evidence="3" key="2">
    <citation type="submission" date="2021-04" db="EMBL/GenBank/DDBJ databases">
        <authorList>
            <person name="Gilroy R."/>
        </authorList>
    </citation>
    <scope>NUCLEOTIDE SEQUENCE</scope>
    <source>
        <strain evidence="3">CHK180-15479</strain>
    </source>
</reference>
<protein>
    <recommendedName>
        <fullName evidence="2">Flavodoxin-like domain-containing protein</fullName>
    </recommendedName>
</protein>
<evidence type="ECO:0000259" key="2">
    <source>
        <dbReference type="PROSITE" id="PS50902"/>
    </source>
</evidence>
<feature type="chain" id="PRO_5039565268" description="Flavodoxin-like domain-containing protein" evidence="1">
    <location>
        <begin position="26"/>
        <end position="289"/>
    </location>
</feature>
<dbReference type="SUPFAM" id="SSF52218">
    <property type="entry name" value="Flavoproteins"/>
    <property type="match status" value="1"/>
</dbReference>
<dbReference type="Pfam" id="PF12682">
    <property type="entry name" value="Flavodoxin_4"/>
    <property type="match status" value="1"/>
</dbReference>
<organism evidence="3 4">
    <name type="scientific">Candidatus Enterocloster excrementipullorum</name>
    <dbReference type="NCBI Taxonomy" id="2838559"/>
    <lineage>
        <taxon>Bacteria</taxon>
        <taxon>Bacillati</taxon>
        <taxon>Bacillota</taxon>
        <taxon>Clostridia</taxon>
        <taxon>Lachnospirales</taxon>
        <taxon>Lachnospiraceae</taxon>
        <taxon>Enterocloster</taxon>
    </lineage>
</organism>
<evidence type="ECO:0000256" key="1">
    <source>
        <dbReference type="SAM" id="SignalP"/>
    </source>
</evidence>
<dbReference type="Gene3D" id="3.40.50.360">
    <property type="match status" value="1"/>
</dbReference>
<dbReference type="InterPro" id="IPR008254">
    <property type="entry name" value="Flavodoxin/NO_synth"/>
</dbReference>
<accession>A0A9D2MXH1</accession>
<evidence type="ECO:0000313" key="4">
    <source>
        <dbReference type="Proteomes" id="UP000823910"/>
    </source>
</evidence>
<evidence type="ECO:0000313" key="3">
    <source>
        <dbReference type="EMBL" id="HJC04975.1"/>
    </source>
</evidence>
<name>A0A9D2MXH1_9FIRM</name>
<dbReference type="PROSITE" id="PS50902">
    <property type="entry name" value="FLAVODOXIN_LIKE"/>
    <property type="match status" value="1"/>
</dbReference>
<proteinExistence type="predicted"/>
<dbReference type="PANTHER" id="PTHR39201">
    <property type="entry name" value="EXPORTED PROTEIN-RELATED"/>
    <property type="match status" value="1"/>
</dbReference>
<keyword evidence="1" id="KW-0732">Signal</keyword>
<dbReference type="AlphaFoldDB" id="A0A9D2MXH1"/>
<dbReference type="SUPFAM" id="SSF69360">
    <property type="entry name" value="Cell wall binding repeat"/>
    <property type="match status" value="1"/>
</dbReference>
<feature type="domain" description="Flavodoxin-like" evidence="2">
    <location>
        <begin position="137"/>
        <end position="289"/>
    </location>
</feature>
<comment type="caution">
    <text evidence="3">The sequence shown here is derived from an EMBL/GenBank/DDBJ whole genome shotgun (WGS) entry which is preliminary data.</text>
</comment>
<dbReference type="GO" id="GO:0016651">
    <property type="term" value="F:oxidoreductase activity, acting on NAD(P)H"/>
    <property type="evidence" value="ECO:0007669"/>
    <property type="project" value="UniProtKB-ARBA"/>
</dbReference>
<dbReference type="PANTHER" id="PTHR39201:SF1">
    <property type="entry name" value="FLAVODOXIN-LIKE DOMAIN-CONTAINING PROTEIN"/>
    <property type="match status" value="1"/>
</dbReference>
<dbReference type="Gene3D" id="2.10.270.10">
    <property type="entry name" value="Cholin Binding"/>
    <property type="match status" value="1"/>
</dbReference>
<gene>
    <name evidence="3" type="ORF">H9704_02280</name>
</gene>
<dbReference type="GO" id="GO:0010181">
    <property type="term" value="F:FMN binding"/>
    <property type="evidence" value="ECO:0007669"/>
    <property type="project" value="InterPro"/>
</dbReference>
<feature type="signal peptide" evidence="1">
    <location>
        <begin position="1"/>
        <end position="25"/>
    </location>
</feature>
<sequence>MKRKIGTLAAAALAAASLIASPAFAAGWTLGLGENSSRWWYDLGNGQYYGTPEQTVEWQWLDGNGDGIAECYAFDSQGWMYAGTITPDGYTVNADGAWTLDGAVQSMAVAAGYAGTRAQAGASEADAADGTEASSRILVAYFSKTGNTQEAAQEIQAVAGGDLFEITVAVPYPDSYQETVDRARQELDADARPALASSVSGMENYDVILLGYPIWWHTEPMAINTFLESYDLTGKLILPFCTSGGSSIEESMPDLREIAGARGATVGTGLTANSLSQEEISDWLNENGV</sequence>
<reference evidence="3" key="1">
    <citation type="journal article" date="2021" name="PeerJ">
        <title>Extensive microbial diversity within the chicken gut microbiome revealed by metagenomics and culture.</title>
        <authorList>
            <person name="Gilroy R."/>
            <person name="Ravi A."/>
            <person name="Getino M."/>
            <person name="Pursley I."/>
            <person name="Horton D.L."/>
            <person name="Alikhan N.F."/>
            <person name="Baker D."/>
            <person name="Gharbi K."/>
            <person name="Hall N."/>
            <person name="Watson M."/>
            <person name="Adriaenssens E.M."/>
            <person name="Foster-Nyarko E."/>
            <person name="Jarju S."/>
            <person name="Secka A."/>
            <person name="Antonio M."/>
            <person name="Oren A."/>
            <person name="Chaudhuri R.R."/>
            <person name="La Ragione R."/>
            <person name="Hildebrand F."/>
            <person name="Pallen M.J."/>
        </authorList>
    </citation>
    <scope>NUCLEOTIDE SEQUENCE</scope>
    <source>
        <strain evidence="3">CHK180-15479</strain>
    </source>
</reference>
<dbReference type="InterPro" id="IPR029039">
    <property type="entry name" value="Flavoprotein-like_sf"/>
</dbReference>
<dbReference type="EMBL" id="DWWT01000008">
    <property type="protein sequence ID" value="HJC04975.1"/>
    <property type="molecule type" value="Genomic_DNA"/>
</dbReference>